<evidence type="ECO:0000256" key="2">
    <source>
        <dbReference type="SAM" id="SignalP"/>
    </source>
</evidence>
<accession>A0A8H5G9D0</accession>
<feature type="signal peptide" evidence="2">
    <location>
        <begin position="1"/>
        <end position="17"/>
    </location>
</feature>
<dbReference type="Proteomes" id="UP000559027">
    <property type="component" value="Unassembled WGS sequence"/>
</dbReference>
<protein>
    <recommendedName>
        <fullName evidence="5">Extracellular serine-rich protein</fullName>
    </recommendedName>
</protein>
<sequence>MRASSVLLVSLAALVSAEDFLVLVGENGTLAYNPTRHVSPLVNSSSALTYRLYPVSMPRRGTQYLSGSSQRTITSPSPGVDSGYMPVPADSTAFPEWTITIANDSQPLWFYCAQRGHCTGGMVFALNPTAEKTFAAFQATAMGSTSPSTTSGSGGNGGATVGGSGASEPGTATASSPSGTSGSASGGNNGALSTNVAGRSVLSIVMLVLGASIFLV</sequence>
<evidence type="ECO:0008006" key="5">
    <source>
        <dbReference type="Google" id="ProtNLM"/>
    </source>
</evidence>
<feature type="compositionally biased region" description="Low complexity" evidence="1">
    <location>
        <begin position="166"/>
        <end position="183"/>
    </location>
</feature>
<dbReference type="OrthoDB" id="1921208at2759"/>
<comment type="caution">
    <text evidence="3">The sequence shown here is derived from an EMBL/GenBank/DDBJ whole genome shotgun (WGS) entry which is preliminary data.</text>
</comment>
<evidence type="ECO:0000256" key="1">
    <source>
        <dbReference type="SAM" id="MobiDB-lite"/>
    </source>
</evidence>
<evidence type="ECO:0000313" key="4">
    <source>
        <dbReference type="Proteomes" id="UP000559027"/>
    </source>
</evidence>
<dbReference type="InterPro" id="IPR008972">
    <property type="entry name" value="Cupredoxin"/>
</dbReference>
<dbReference type="InterPro" id="IPR052953">
    <property type="entry name" value="Ser-rich/MCO-related"/>
</dbReference>
<organism evidence="3 4">
    <name type="scientific">Leucocoprinus leucothites</name>
    <dbReference type="NCBI Taxonomy" id="201217"/>
    <lineage>
        <taxon>Eukaryota</taxon>
        <taxon>Fungi</taxon>
        <taxon>Dikarya</taxon>
        <taxon>Basidiomycota</taxon>
        <taxon>Agaricomycotina</taxon>
        <taxon>Agaricomycetes</taxon>
        <taxon>Agaricomycetidae</taxon>
        <taxon>Agaricales</taxon>
        <taxon>Agaricineae</taxon>
        <taxon>Agaricaceae</taxon>
        <taxon>Leucocoprinus</taxon>
    </lineage>
</organism>
<dbReference type="AlphaFoldDB" id="A0A8H5G9D0"/>
<reference evidence="3 4" key="1">
    <citation type="journal article" date="2020" name="ISME J.">
        <title>Uncovering the hidden diversity of litter-decomposition mechanisms in mushroom-forming fungi.</title>
        <authorList>
            <person name="Floudas D."/>
            <person name="Bentzer J."/>
            <person name="Ahren D."/>
            <person name="Johansson T."/>
            <person name="Persson P."/>
            <person name="Tunlid A."/>
        </authorList>
    </citation>
    <scope>NUCLEOTIDE SEQUENCE [LARGE SCALE GENOMIC DNA]</scope>
    <source>
        <strain evidence="3 4">CBS 146.42</strain>
    </source>
</reference>
<dbReference type="EMBL" id="JAACJO010000003">
    <property type="protein sequence ID" value="KAF5360706.1"/>
    <property type="molecule type" value="Genomic_DNA"/>
</dbReference>
<proteinExistence type="predicted"/>
<keyword evidence="4" id="KW-1185">Reference proteome</keyword>
<feature type="chain" id="PRO_5033993858" description="Extracellular serine-rich protein" evidence="2">
    <location>
        <begin position="18"/>
        <end position="216"/>
    </location>
</feature>
<dbReference type="Gene3D" id="2.60.40.420">
    <property type="entry name" value="Cupredoxins - blue copper proteins"/>
    <property type="match status" value="1"/>
</dbReference>
<name>A0A8H5G9D0_9AGAR</name>
<feature type="region of interest" description="Disordered" evidence="1">
    <location>
        <begin position="145"/>
        <end position="188"/>
    </location>
</feature>
<keyword evidence="2" id="KW-0732">Signal</keyword>
<dbReference type="PANTHER" id="PTHR34883:SF15">
    <property type="entry name" value="EXTRACELLULAR SERINE-RICH PROTEIN"/>
    <property type="match status" value="1"/>
</dbReference>
<feature type="compositionally biased region" description="Gly residues" evidence="1">
    <location>
        <begin position="152"/>
        <end position="165"/>
    </location>
</feature>
<evidence type="ECO:0000313" key="3">
    <source>
        <dbReference type="EMBL" id="KAF5360706.1"/>
    </source>
</evidence>
<dbReference type="PANTHER" id="PTHR34883">
    <property type="entry name" value="SERINE-RICH PROTEIN, PUTATIVE-RELATED-RELATED"/>
    <property type="match status" value="1"/>
</dbReference>
<gene>
    <name evidence="3" type="ORF">D9756_004663</name>
</gene>
<dbReference type="SUPFAM" id="SSF49503">
    <property type="entry name" value="Cupredoxins"/>
    <property type="match status" value="1"/>
</dbReference>